<accession>A0A392QXP4</accession>
<evidence type="ECO:0000256" key="1">
    <source>
        <dbReference type="SAM" id="MobiDB-lite"/>
    </source>
</evidence>
<feature type="non-terminal residue" evidence="2">
    <location>
        <position position="49"/>
    </location>
</feature>
<comment type="caution">
    <text evidence="2">The sequence shown here is derived from an EMBL/GenBank/DDBJ whole genome shotgun (WGS) entry which is preliminary data.</text>
</comment>
<proteinExistence type="predicted"/>
<name>A0A392QXP4_9FABA</name>
<dbReference type="AlphaFoldDB" id="A0A392QXP4"/>
<dbReference type="EMBL" id="LXQA010170406">
    <property type="protein sequence ID" value="MCI29121.1"/>
    <property type="molecule type" value="Genomic_DNA"/>
</dbReference>
<feature type="region of interest" description="Disordered" evidence="1">
    <location>
        <begin position="1"/>
        <end position="49"/>
    </location>
</feature>
<evidence type="ECO:0000313" key="3">
    <source>
        <dbReference type="Proteomes" id="UP000265520"/>
    </source>
</evidence>
<protein>
    <submittedName>
        <fullName evidence="2">Uncharacterized protein</fullName>
    </submittedName>
</protein>
<reference evidence="2 3" key="1">
    <citation type="journal article" date="2018" name="Front. Plant Sci.">
        <title>Red Clover (Trifolium pratense) and Zigzag Clover (T. medium) - A Picture of Genomic Similarities and Differences.</title>
        <authorList>
            <person name="Dluhosova J."/>
            <person name="Istvanek J."/>
            <person name="Nedelnik J."/>
            <person name="Repkova J."/>
        </authorList>
    </citation>
    <scope>NUCLEOTIDE SEQUENCE [LARGE SCALE GENOMIC DNA]</scope>
    <source>
        <strain evidence="3">cv. 10/8</strain>
        <tissue evidence="2">Leaf</tissue>
    </source>
</reference>
<keyword evidence="3" id="KW-1185">Reference proteome</keyword>
<sequence>MPSEGTHDPTMSRQMLPHPKKHQGTKPFQPRPDLVVVTTKKEWKPKGDD</sequence>
<organism evidence="2 3">
    <name type="scientific">Trifolium medium</name>
    <dbReference type="NCBI Taxonomy" id="97028"/>
    <lineage>
        <taxon>Eukaryota</taxon>
        <taxon>Viridiplantae</taxon>
        <taxon>Streptophyta</taxon>
        <taxon>Embryophyta</taxon>
        <taxon>Tracheophyta</taxon>
        <taxon>Spermatophyta</taxon>
        <taxon>Magnoliopsida</taxon>
        <taxon>eudicotyledons</taxon>
        <taxon>Gunneridae</taxon>
        <taxon>Pentapetalae</taxon>
        <taxon>rosids</taxon>
        <taxon>fabids</taxon>
        <taxon>Fabales</taxon>
        <taxon>Fabaceae</taxon>
        <taxon>Papilionoideae</taxon>
        <taxon>50 kb inversion clade</taxon>
        <taxon>NPAAA clade</taxon>
        <taxon>Hologalegina</taxon>
        <taxon>IRL clade</taxon>
        <taxon>Trifolieae</taxon>
        <taxon>Trifolium</taxon>
    </lineage>
</organism>
<feature type="compositionally biased region" description="Basic and acidic residues" evidence="1">
    <location>
        <begin position="39"/>
        <end position="49"/>
    </location>
</feature>
<dbReference type="Proteomes" id="UP000265520">
    <property type="component" value="Unassembled WGS sequence"/>
</dbReference>
<evidence type="ECO:0000313" key="2">
    <source>
        <dbReference type="EMBL" id="MCI29121.1"/>
    </source>
</evidence>